<evidence type="ECO:0008006" key="3">
    <source>
        <dbReference type="Google" id="ProtNLM"/>
    </source>
</evidence>
<dbReference type="EMBL" id="JAQQWN010000007">
    <property type="protein sequence ID" value="KAK8075389.1"/>
    <property type="molecule type" value="Genomic_DNA"/>
</dbReference>
<reference evidence="1 2" key="1">
    <citation type="submission" date="2023-01" db="EMBL/GenBank/DDBJ databases">
        <title>Analysis of 21 Apiospora genomes using comparative genomics revels a genus with tremendous synthesis potential of carbohydrate active enzymes and secondary metabolites.</title>
        <authorList>
            <person name="Sorensen T."/>
        </authorList>
    </citation>
    <scope>NUCLEOTIDE SEQUENCE [LARGE SCALE GENOMIC DNA]</scope>
    <source>
        <strain evidence="1 2">CBS 114990</strain>
    </source>
</reference>
<dbReference type="Proteomes" id="UP001433268">
    <property type="component" value="Unassembled WGS sequence"/>
</dbReference>
<evidence type="ECO:0000313" key="1">
    <source>
        <dbReference type="EMBL" id="KAK8075389.1"/>
    </source>
</evidence>
<gene>
    <name evidence="1" type="ORF">PG997_010052</name>
</gene>
<comment type="caution">
    <text evidence="1">The sequence shown here is derived from an EMBL/GenBank/DDBJ whole genome shotgun (WGS) entry which is preliminary data.</text>
</comment>
<evidence type="ECO:0000313" key="2">
    <source>
        <dbReference type="Proteomes" id="UP001433268"/>
    </source>
</evidence>
<proteinExistence type="predicted"/>
<protein>
    <recommendedName>
        <fullName evidence="3">Protein kinase domain-containing protein</fullName>
    </recommendedName>
</protein>
<dbReference type="RefSeq" id="XP_066666329.1">
    <property type="nucleotide sequence ID" value="XM_066814367.1"/>
</dbReference>
<name>A0ABR1VVX6_9PEZI</name>
<keyword evidence="2" id="KW-1185">Reference proteome</keyword>
<dbReference type="InterPro" id="IPR025213">
    <property type="entry name" value="Sim4_Fta2"/>
</dbReference>
<sequence length="448" mass="51412">MITAVLLSQPGARPHAKHKPRICSPVKLNVLVQKPVSIPLAQQPPTRLKEREVRWSPFAVVAAMPHGTAGRRGGQISPVALNSSSMAGRSPRNRLVASGIFMASAAASFVFTRLCQVKMDEGVPPVPGPKLYPFKDGDGPLEIKWLRSIGRGVHARIWAVLINGKLYALKVFNFRRRYTAPTRWDVKVSKQEEAAYFDPFSCECRAYGRIREEGLEQYVVQCHGYIKLARSDFKPLLDDPKKWEERLGYQERHKGRPFRVLVKEFVRTDPNRHPPLPGHSLDNVRMTNKIFRDASDGKRVVRGLKSLQKSGIWIRDINTCNVVNGRFLDFSTAWTVPHPVMVQEKMEDERIMTYRDGGVRDAFQLDELIDVWNEEHAPSLKIWDRCIRSFDYYRRLRDRGCLRPGIVSGPNLSQEYKARKWRARPELYRWQNGEDKTDEVQTAGDSRQ</sequence>
<dbReference type="Pfam" id="PF13095">
    <property type="entry name" value="FTA2"/>
    <property type="match status" value="1"/>
</dbReference>
<organism evidence="1 2">
    <name type="scientific">Apiospora hydei</name>
    <dbReference type="NCBI Taxonomy" id="1337664"/>
    <lineage>
        <taxon>Eukaryota</taxon>
        <taxon>Fungi</taxon>
        <taxon>Dikarya</taxon>
        <taxon>Ascomycota</taxon>
        <taxon>Pezizomycotina</taxon>
        <taxon>Sordariomycetes</taxon>
        <taxon>Xylariomycetidae</taxon>
        <taxon>Amphisphaeriales</taxon>
        <taxon>Apiosporaceae</taxon>
        <taxon>Apiospora</taxon>
    </lineage>
</organism>
<dbReference type="GeneID" id="92047427"/>
<accession>A0ABR1VVX6</accession>